<evidence type="ECO:0000313" key="2">
    <source>
        <dbReference type="Proteomes" id="UP000277928"/>
    </source>
</evidence>
<dbReference type="OrthoDB" id="5846909at2759"/>
<proteinExistence type="predicted"/>
<accession>A0A3P6U0K3</accession>
<dbReference type="EMBL" id="UYRX01001345">
    <property type="protein sequence ID" value="VDK89269.1"/>
    <property type="molecule type" value="Genomic_DNA"/>
</dbReference>
<gene>
    <name evidence="1" type="ORF">NLS_LOCUS9063</name>
</gene>
<reference evidence="1 2" key="1">
    <citation type="submission" date="2018-08" db="EMBL/GenBank/DDBJ databases">
        <authorList>
            <person name="Laetsch R D."/>
            <person name="Stevens L."/>
            <person name="Kumar S."/>
            <person name="Blaxter L. M."/>
        </authorList>
    </citation>
    <scope>NUCLEOTIDE SEQUENCE [LARGE SCALE GENOMIC DNA]</scope>
</reference>
<protein>
    <submittedName>
        <fullName evidence="1">Uncharacterized protein</fullName>
    </submittedName>
</protein>
<sequence>MSDPSIRSFQEVLLYNIRTDQFRRISGRPWTYRKYIYSMPRVNELTGNVTPTKDNIPLHFCAIGAYNVTIGSWSNDEFAMKTGKREVLGEPQKYCYFIASLQFQETDRKPPTSRIFPCVSQSHSYLMIYFNRRFNNTYIKCSRFFLFDTYDELMLIEDYSFYAPENLALKKLYDEGKKLHIAGKNYNMTVQHGCTRKIFLPILDPFCKPCDRDFEKAVRKEGTRIAVPMCLKTSENLNDLMDDKYNFGFVGLATYMKMKIKNYPLCYDMIAINPRKHGIEHRSGPFDEIVNYLYNAIGTVGRMRRIMTFTVRQPHSNRSITRYLFTCFQRENHEPCNGPINIRDRLLPLIIREESMKRSSNDRSLCHANGHANRIRCKSRKGCFDFHTVHGTRMRGCIDKIPTIVSMMPEMRLLYTCYSHAWITRNERTRCSAVVENDSNSSVPLVDGIICCCRSTCSTFKSNSYLEMKNGYYPFQM</sequence>
<dbReference type="OMA" id="VPMCLKT"/>
<keyword evidence="2" id="KW-1185">Reference proteome</keyword>
<dbReference type="AlphaFoldDB" id="A0A3P6U0K3"/>
<evidence type="ECO:0000313" key="1">
    <source>
        <dbReference type="EMBL" id="VDK89269.1"/>
    </source>
</evidence>
<organism evidence="1 2">
    <name type="scientific">Litomosoides sigmodontis</name>
    <name type="common">Filarial nematode worm</name>
    <dbReference type="NCBI Taxonomy" id="42156"/>
    <lineage>
        <taxon>Eukaryota</taxon>
        <taxon>Metazoa</taxon>
        <taxon>Ecdysozoa</taxon>
        <taxon>Nematoda</taxon>
        <taxon>Chromadorea</taxon>
        <taxon>Rhabditida</taxon>
        <taxon>Spirurina</taxon>
        <taxon>Spiruromorpha</taxon>
        <taxon>Filarioidea</taxon>
        <taxon>Onchocercidae</taxon>
        <taxon>Litomosoides</taxon>
    </lineage>
</organism>
<name>A0A3P6U0K3_LITSI</name>
<dbReference type="Proteomes" id="UP000277928">
    <property type="component" value="Unassembled WGS sequence"/>
</dbReference>